<evidence type="ECO:0000313" key="16">
    <source>
        <dbReference type="Ensembl" id="ENSSTUP00000047564.1"/>
    </source>
</evidence>
<feature type="transmembrane region" description="Helical" evidence="14">
    <location>
        <begin position="23"/>
        <end position="48"/>
    </location>
</feature>
<keyword evidence="12 13" id="KW-0807">Transducer</keyword>
<keyword evidence="5 14" id="KW-0552">Olfaction</keyword>
<evidence type="ECO:0000256" key="2">
    <source>
        <dbReference type="ARBA" id="ARBA00022475"/>
    </source>
</evidence>
<keyword evidence="6 14" id="KW-1133">Transmembrane helix</keyword>
<keyword evidence="2 14" id="KW-1003">Cell membrane</keyword>
<dbReference type="GO" id="GO:0004984">
    <property type="term" value="F:olfactory receptor activity"/>
    <property type="evidence" value="ECO:0007669"/>
    <property type="project" value="InterPro"/>
</dbReference>
<dbReference type="InParanoid" id="A0A673ZJY4"/>
<feature type="domain" description="G-protein coupled receptors family 1 profile" evidence="15">
    <location>
        <begin position="39"/>
        <end position="287"/>
    </location>
</feature>
<dbReference type="PRINTS" id="PR00237">
    <property type="entry name" value="GPCRRHODOPSN"/>
</dbReference>
<keyword evidence="11" id="KW-0325">Glycoprotein</keyword>
<reference evidence="16" key="1">
    <citation type="submission" date="2025-08" db="UniProtKB">
        <authorList>
            <consortium name="Ensembl"/>
        </authorList>
    </citation>
    <scope>IDENTIFICATION</scope>
</reference>
<evidence type="ECO:0000256" key="6">
    <source>
        <dbReference type="ARBA" id="ARBA00022989"/>
    </source>
</evidence>
<evidence type="ECO:0000256" key="9">
    <source>
        <dbReference type="ARBA" id="ARBA00023157"/>
    </source>
</evidence>
<dbReference type="PROSITE" id="PS00237">
    <property type="entry name" value="G_PROTEIN_RECEP_F1_1"/>
    <property type="match status" value="1"/>
</dbReference>
<dbReference type="Pfam" id="PF13853">
    <property type="entry name" value="7tm_4"/>
    <property type="match status" value="1"/>
</dbReference>
<dbReference type="InterPro" id="IPR000276">
    <property type="entry name" value="GPCR_Rhodpsn"/>
</dbReference>
<dbReference type="PROSITE" id="PS50262">
    <property type="entry name" value="G_PROTEIN_RECEP_F1_2"/>
    <property type="match status" value="1"/>
</dbReference>
<dbReference type="FunCoup" id="A0A673ZJY4">
    <property type="interactions" value="138"/>
</dbReference>
<dbReference type="GO" id="GO:0005549">
    <property type="term" value="F:odorant binding"/>
    <property type="evidence" value="ECO:0007669"/>
    <property type="project" value="TreeGrafter"/>
</dbReference>
<dbReference type="InterPro" id="IPR000725">
    <property type="entry name" value="Olfact_rcpt"/>
</dbReference>
<feature type="transmembrane region" description="Helical" evidence="14">
    <location>
        <begin position="100"/>
        <end position="118"/>
    </location>
</feature>
<dbReference type="PANTHER" id="PTHR26451:SF345">
    <property type="entry name" value="OLFACTORY RECEPTOR"/>
    <property type="match status" value="1"/>
</dbReference>
<dbReference type="OMA" id="YGTCAYA"/>
<evidence type="ECO:0000256" key="1">
    <source>
        <dbReference type="ARBA" id="ARBA00004651"/>
    </source>
</evidence>
<dbReference type="GO" id="GO:0004930">
    <property type="term" value="F:G protein-coupled receptor activity"/>
    <property type="evidence" value="ECO:0007669"/>
    <property type="project" value="UniProtKB-KW"/>
</dbReference>
<evidence type="ECO:0000256" key="5">
    <source>
        <dbReference type="ARBA" id="ARBA00022725"/>
    </source>
</evidence>
<dbReference type="GeneID" id="115204925"/>
<evidence type="ECO:0000256" key="12">
    <source>
        <dbReference type="ARBA" id="ARBA00023224"/>
    </source>
</evidence>
<sequence length="351" mass="39576">MNQTILHSTVFFTAYGPPGPLNYAAFFLTFLLFFITIFSNISLMLVIYLESRLHKPMYIFLFNLAVNGLIGCLSVCPKIMDNLVNDIKNISHKGCLLQVFFSSVYVLCAYVILAVMAYDRFVSICKPLQYHSIMTPSKVKMLLALVYLFPITMLAFQMFITSRLPVCSYNINKLFCDNLAVVKLSCVESALSNLYGICVIASLVVLPFVLVVLSYIKILLVCLKVSKESRKKALNTCAPHLITFINFSTAILFSVIYNRHSTVTKEVNVLISVQFILFPPLVHPIIYGIRTKEIRTCITKIIRTRIFRNSLDFPNLKSELKLVPIMTLDGTAAGQGLPVCIPGLTRTYDRM</sequence>
<evidence type="ECO:0000313" key="17">
    <source>
        <dbReference type="Proteomes" id="UP000472277"/>
    </source>
</evidence>
<organism evidence="16 17">
    <name type="scientific">Salmo trutta</name>
    <name type="common">Brown trout</name>
    <dbReference type="NCBI Taxonomy" id="8032"/>
    <lineage>
        <taxon>Eukaryota</taxon>
        <taxon>Metazoa</taxon>
        <taxon>Chordata</taxon>
        <taxon>Craniata</taxon>
        <taxon>Vertebrata</taxon>
        <taxon>Euteleostomi</taxon>
        <taxon>Actinopterygii</taxon>
        <taxon>Neopterygii</taxon>
        <taxon>Teleostei</taxon>
        <taxon>Protacanthopterygii</taxon>
        <taxon>Salmoniformes</taxon>
        <taxon>Salmonidae</taxon>
        <taxon>Salmoninae</taxon>
        <taxon>Salmo</taxon>
    </lineage>
</organism>
<dbReference type="PANTHER" id="PTHR26451">
    <property type="entry name" value="G_PROTEIN_RECEP_F1_2 DOMAIN-CONTAINING PROTEIN"/>
    <property type="match status" value="1"/>
</dbReference>
<dbReference type="KEGG" id="stru:115204925"/>
<feature type="transmembrane region" description="Helical" evidence="14">
    <location>
        <begin position="60"/>
        <end position="80"/>
    </location>
</feature>
<keyword evidence="10 13" id="KW-0675">Receptor</keyword>
<name>A0A673ZJY4_SALTR</name>
<feature type="transmembrane region" description="Helical" evidence="14">
    <location>
        <begin position="139"/>
        <end position="160"/>
    </location>
</feature>
<dbReference type="Ensembl" id="ENSSTUT00000049603.1">
    <property type="protein sequence ID" value="ENSSTUP00000047564.1"/>
    <property type="gene ID" value="ENSSTUG00000019981.1"/>
</dbReference>
<keyword evidence="7 13" id="KW-0297">G-protein coupled receptor</keyword>
<feature type="transmembrane region" description="Helical" evidence="14">
    <location>
        <begin position="269"/>
        <end position="289"/>
    </location>
</feature>
<proteinExistence type="inferred from homology"/>
<keyword evidence="9" id="KW-1015">Disulfide bond</keyword>
<evidence type="ECO:0000256" key="13">
    <source>
        <dbReference type="RuleBase" id="RU000688"/>
    </source>
</evidence>
<accession>A0A673ZJY4</accession>
<protein>
    <recommendedName>
        <fullName evidence="14">Olfactory receptor</fullName>
    </recommendedName>
</protein>
<gene>
    <name evidence="16" type="primary">LOC115204925</name>
</gene>
<dbReference type="Gene3D" id="1.20.1070.10">
    <property type="entry name" value="Rhodopsin 7-helix transmembrane proteins"/>
    <property type="match status" value="1"/>
</dbReference>
<feature type="transmembrane region" description="Helical" evidence="14">
    <location>
        <begin position="194"/>
        <end position="216"/>
    </location>
</feature>
<dbReference type="Proteomes" id="UP000472277">
    <property type="component" value="Chromosome 13"/>
</dbReference>
<dbReference type="RefSeq" id="XP_029626367.1">
    <property type="nucleotide sequence ID" value="XM_029770507.1"/>
</dbReference>
<dbReference type="InterPro" id="IPR052921">
    <property type="entry name" value="GPCR1_Superfamily_Member"/>
</dbReference>
<evidence type="ECO:0000256" key="11">
    <source>
        <dbReference type="ARBA" id="ARBA00023180"/>
    </source>
</evidence>
<evidence type="ECO:0000259" key="15">
    <source>
        <dbReference type="PROSITE" id="PS50262"/>
    </source>
</evidence>
<dbReference type="PRINTS" id="PR00245">
    <property type="entry name" value="OLFACTORYR"/>
</dbReference>
<evidence type="ECO:0000256" key="8">
    <source>
        <dbReference type="ARBA" id="ARBA00023136"/>
    </source>
</evidence>
<keyword evidence="8 14" id="KW-0472">Membrane</keyword>
<dbReference type="GO" id="GO:0005886">
    <property type="term" value="C:plasma membrane"/>
    <property type="evidence" value="ECO:0007669"/>
    <property type="project" value="UniProtKB-SubCell"/>
</dbReference>
<comment type="subcellular location">
    <subcellularLocation>
        <location evidence="1 14">Cell membrane</location>
        <topology evidence="1 14">Multi-pass membrane protein</topology>
    </subcellularLocation>
</comment>
<reference evidence="16" key="2">
    <citation type="submission" date="2025-09" db="UniProtKB">
        <authorList>
            <consortium name="Ensembl"/>
        </authorList>
    </citation>
    <scope>IDENTIFICATION</scope>
</reference>
<evidence type="ECO:0000256" key="4">
    <source>
        <dbReference type="ARBA" id="ARBA00022692"/>
    </source>
</evidence>
<dbReference type="SUPFAM" id="SSF81321">
    <property type="entry name" value="Family A G protein-coupled receptor-like"/>
    <property type="match status" value="1"/>
</dbReference>
<dbReference type="AlphaFoldDB" id="A0A673ZJY4"/>
<dbReference type="OrthoDB" id="5967898at2759"/>
<keyword evidence="3 14" id="KW-0716">Sensory transduction</keyword>
<evidence type="ECO:0000256" key="10">
    <source>
        <dbReference type="ARBA" id="ARBA00023170"/>
    </source>
</evidence>
<evidence type="ECO:0000256" key="7">
    <source>
        <dbReference type="ARBA" id="ARBA00023040"/>
    </source>
</evidence>
<dbReference type="GeneTree" id="ENSGT00940000167612"/>
<dbReference type="FunFam" id="1.20.1070.10:FF:000024">
    <property type="entry name" value="Olfactory receptor"/>
    <property type="match status" value="1"/>
</dbReference>
<evidence type="ECO:0000256" key="14">
    <source>
        <dbReference type="RuleBase" id="RU363047"/>
    </source>
</evidence>
<feature type="transmembrane region" description="Helical" evidence="14">
    <location>
        <begin position="237"/>
        <end position="257"/>
    </location>
</feature>
<comment type="similarity">
    <text evidence="13">Belongs to the G-protein coupled receptor 1 family.</text>
</comment>
<keyword evidence="4 13" id="KW-0812">Transmembrane</keyword>
<dbReference type="InterPro" id="IPR017452">
    <property type="entry name" value="GPCR_Rhodpsn_7TM"/>
</dbReference>
<evidence type="ECO:0000256" key="3">
    <source>
        <dbReference type="ARBA" id="ARBA00022606"/>
    </source>
</evidence>
<keyword evidence="17" id="KW-1185">Reference proteome</keyword>